<keyword evidence="9" id="KW-1185">Reference proteome</keyword>
<keyword evidence="2 6" id="KW-0121">Carboxypeptidase</keyword>
<feature type="signal peptide" evidence="6">
    <location>
        <begin position="1"/>
        <end position="18"/>
    </location>
</feature>
<dbReference type="EMBL" id="JAVRRT010000007">
    <property type="protein sequence ID" value="KAK5170634.1"/>
    <property type="molecule type" value="Genomic_DNA"/>
</dbReference>
<dbReference type="GeneID" id="89926567"/>
<evidence type="ECO:0000256" key="2">
    <source>
        <dbReference type="ARBA" id="ARBA00022645"/>
    </source>
</evidence>
<evidence type="ECO:0000256" key="4">
    <source>
        <dbReference type="ARBA" id="ARBA00022801"/>
    </source>
</evidence>
<organism evidence="8 9">
    <name type="scientific">Saxophila tyrrhenica</name>
    <dbReference type="NCBI Taxonomy" id="1690608"/>
    <lineage>
        <taxon>Eukaryota</taxon>
        <taxon>Fungi</taxon>
        <taxon>Dikarya</taxon>
        <taxon>Ascomycota</taxon>
        <taxon>Pezizomycotina</taxon>
        <taxon>Dothideomycetes</taxon>
        <taxon>Dothideomycetidae</taxon>
        <taxon>Mycosphaerellales</taxon>
        <taxon>Extremaceae</taxon>
        <taxon>Saxophila</taxon>
    </lineage>
</organism>
<dbReference type="Proteomes" id="UP001337655">
    <property type="component" value="Unassembled WGS sequence"/>
</dbReference>
<dbReference type="RefSeq" id="XP_064659832.1">
    <property type="nucleotide sequence ID" value="XM_064802471.1"/>
</dbReference>
<dbReference type="PROSITE" id="PS00131">
    <property type="entry name" value="CARBOXYPEPT_SER_SER"/>
    <property type="match status" value="1"/>
</dbReference>
<evidence type="ECO:0000256" key="6">
    <source>
        <dbReference type="RuleBase" id="RU361156"/>
    </source>
</evidence>
<dbReference type="PANTHER" id="PTHR11802:SF116">
    <property type="entry name" value="CARBOXYPEPTIDASE"/>
    <property type="match status" value="1"/>
</dbReference>
<comment type="similarity">
    <text evidence="1 6">Belongs to the peptidase S10 family.</text>
</comment>
<dbReference type="PANTHER" id="PTHR11802">
    <property type="entry name" value="SERINE PROTEASE FAMILY S10 SERINE CARBOXYPEPTIDASE"/>
    <property type="match status" value="1"/>
</dbReference>
<evidence type="ECO:0000313" key="9">
    <source>
        <dbReference type="Proteomes" id="UP001337655"/>
    </source>
</evidence>
<feature type="chain" id="PRO_5043104774" description="Carboxypeptidase" evidence="6">
    <location>
        <begin position="19"/>
        <end position="345"/>
    </location>
</feature>
<dbReference type="Pfam" id="PF00450">
    <property type="entry name" value="Peptidase_S10"/>
    <property type="match status" value="1"/>
</dbReference>
<dbReference type="InterPro" id="IPR018202">
    <property type="entry name" value="Ser_caboxypep_ser_AS"/>
</dbReference>
<keyword evidence="5" id="KW-0325">Glycoprotein</keyword>
<dbReference type="GO" id="GO:0006508">
    <property type="term" value="P:proteolysis"/>
    <property type="evidence" value="ECO:0007669"/>
    <property type="project" value="UniProtKB-KW"/>
</dbReference>
<evidence type="ECO:0000256" key="3">
    <source>
        <dbReference type="ARBA" id="ARBA00022670"/>
    </source>
</evidence>
<dbReference type="Gene3D" id="3.40.50.1820">
    <property type="entry name" value="alpha/beta hydrolase"/>
    <property type="match status" value="1"/>
</dbReference>
<comment type="caution">
    <text evidence="8">The sequence shown here is derived from an EMBL/GenBank/DDBJ whole genome shotgun (WGS) entry which is preliminary data.</text>
</comment>
<keyword evidence="6" id="KW-0732">Signal</keyword>
<keyword evidence="3 6" id="KW-0645">Protease</keyword>
<dbReference type="AlphaFoldDB" id="A0AAV9PBL3"/>
<evidence type="ECO:0000256" key="1">
    <source>
        <dbReference type="ARBA" id="ARBA00009431"/>
    </source>
</evidence>
<dbReference type="InterPro" id="IPR029058">
    <property type="entry name" value="AB_hydrolase_fold"/>
</dbReference>
<evidence type="ECO:0000313" key="8">
    <source>
        <dbReference type="EMBL" id="KAK5170634.1"/>
    </source>
</evidence>
<evidence type="ECO:0000256" key="5">
    <source>
        <dbReference type="ARBA" id="ARBA00023180"/>
    </source>
</evidence>
<keyword evidence="4 6" id="KW-0378">Hydrolase</keyword>
<feature type="region of interest" description="Disordered" evidence="7">
    <location>
        <begin position="27"/>
        <end position="47"/>
    </location>
</feature>
<protein>
    <recommendedName>
        <fullName evidence="6">Carboxypeptidase</fullName>
        <ecNumber evidence="6">3.4.16.-</ecNumber>
    </recommendedName>
</protein>
<evidence type="ECO:0000256" key="7">
    <source>
        <dbReference type="SAM" id="MobiDB-lite"/>
    </source>
</evidence>
<accession>A0AAV9PBL3</accession>
<dbReference type="InterPro" id="IPR001563">
    <property type="entry name" value="Peptidase_S10"/>
</dbReference>
<reference evidence="8 9" key="1">
    <citation type="submission" date="2023-08" db="EMBL/GenBank/DDBJ databases">
        <title>Black Yeasts Isolated from many extreme environments.</title>
        <authorList>
            <person name="Coleine C."/>
            <person name="Stajich J.E."/>
            <person name="Selbmann L."/>
        </authorList>
    </citation>
    <scope>NUCLEOTIDE SEQUENCE [LARGE SCALE GENOMIC DNA]</scope>
    <source>
        <strain evidence="8 9">CCFEE 5935</strain>
    </source>
</reference>
<dbReference type="PRINTS" id="PR00724">
    <property type="entry name" value="CRBOXYPTASEC"/>
</dbReference>
<dbReference type="SUPFAM" id="SSF53474">
    <property type="entry name" value="alpha/beta-Hydrolases"/>
    <property type="match status" value="1"/>
</dbReference>
<dbReference type="EC" id="3.4.16.-" evidence="6"/>
<dbReference type="GO" id="GO:0004185">
    <property type="term" value="F:serine-type carboxypeptidase activity"/>
    <property type="evidence" value="ECO:0007669"/>
    <property type="project" value="UniProtKB-UniRule"/>
</dbReference>
<name>A0AAV9PBL3_9PEZI</name>
<sequence>MHILLFLGALLGAAGVSAVESPHKRALPKRKAAIPNTERANSAHAKRAHLNDKTKKFAVDGKGLPEVNFDIGESYAGTLSIDDDPDNENQLWFWFFPSENPAAGNEITLWLNGGPGCSSLDGLLQENGPFLWQSGTFRPIANPYSWVNLTNMVWVDQPIGTGFSPNAKGAVKKLKTEHDVSVDFMGFWKNFMETFNLTGRDVYLTGESYAGQYIPYISYNMLQANDTDYYNVKGIQINDPSINEGDTMTEAPAINYVNEYSNIFNLNETTMAWLNQRNEECGYADFMENALSYPPKGPIPTAPDSYRKHCNLWEYATSAAIYINPCFNFYHIIGQSGNPAVCGSR</sequence>
<proteinExistence type="inferred from homology"/>
<gene>
    <name evidence="8" type="ORF">LTR77_005223</name>
</gene>